<organism evidence="1 2">
    <name type="scientific">Neisseria musculi</name>
    <dbReference type="NCBI Taxonomy" id="1815583"/>
    <lineage>
        <taxon>Bacteria</taxon>
        <taxon>Pseudomonadati</taxon>
        <taxon>Pseudomonadota</taxon>
        <taxon>Betaproteobacteria</taxon>
        <taxon>Neisseriales</taxon>
        <taxon>Neisseriaceae</taxon>
        <taxon>Neisseria</taxon>
    </lineage>
</organism>
<evidence type="ECO:0000313" key="1">
    <source>
        <dbReference type="EMBL" id="QNT59473.1"/>
    </source>
</evidence>
<name>A0A7H1MCV8_9NEIS</name>
<dbReference type="AlphaFoldDB" id="A0A7H1MCV8"/>
<accession>A0A7H1MCV8</accession>
<keyword evidence="2" id="KW-1185">Reference proteome</keyword>
<sequence length="198" mass="21719">MAGASRSRSGRAGERSRISRSIAGRKVCRNTGCKSSRCFLYIENSGRPRWGSLRPYVQAKTVAAVKRLHFLETYSVGGLYCETSLFSNTFRPSENFFSLSQYLLLYHPKNIRNAVIAPPLLRKRNPSTLHLIDLVVSLGFSHEQGRFAGAGVFSDGLAGCLPVLTGVGGAKPVALQRKCSRFTIAFRPRYTASETAAV</sequence>
<dbReference type="Proteomes" id="UP000516412">
    <property type="component" value="Chromosome"/>
</dbReference>
<evidence type="ECO:0000313" key="2">
    <source>
        <dbReference type="Proteomes" id="UP000516412"/>
    </source>
</evidence>
<dbReference type="KEGG" id="nmus:H7A79_1882"/>
<dbReference type="EMBL" id="CP060414">
    <property type="protein sequence ID" value="QNT59473.1"/>
    <property type="molecule type" value="Genomic_DNA"/>
</dbReference>
<protein>
    <submittedName>
        <fullName evidence="1">Uncharacterized protein</fullName>
    </submittedName>
</protein>
<gene>
    <name evidence="1" type="ORF">H7A79_1882</name>
</gene>
<proteinExistence type="predicted"/>
<reference evidence="1" key="1">
    <citation type="submission" date="2024-06" db="EMBL/GenBank/DDBJ databases">
        <title>Complete Genome Sequence of mouse commensal type strain Neisseria musculi.</title>
        <authorList>
            <person name="Thapa E."/>
            <person name="Aluvathingal J."/>
            <person name="Nadendla S."/>
            <person name="Mehta A."/>
            <person name="Tettelin H."/>
            <person name="Weyand N.J."/>
        </authorList>
    </citation>
    <scope>NUCLEOTIDE SEQUENCE</scope>
    <source>
        <strain evidence="1">NW831</strain>
    </source>
</reference>